<comment type="caution">
    <text evidence="2">The sequence shown here is derived from an EMBL/GenBank/DDBJ whole genome shotgun (WGS) entry which is preliminary data.</text>
</comment>
<feature type="compositionally biased region" description="Basic and acidic residues" evidence="1">
    <location>
        <begin position="89"/>
        <end position="106"/>
    </location>
</feature>
<evidence type="ECO:0000256" key="1">
    <source>
        <dbReference type="SAM" id="MobiDB-lite"/>
    </source>
</evidence>
<accession>A0AAP0MGK7</accession>
<proteinExistence type="predicted"/>
<sequence>MCNDEFRDKSPEDALDYVDYIAENAQHWDTIGFYESLSKTQPSPSSGGIYNLKEDHDLQAKFTFLARKVEALESKKNNHVPIGDNSNFEDTKQPEEPNKKEAPELEFKPLSEELKYAYLREQQTYPVRENYTLYMEEMTGGYQNLSQKLSSFEEDKC</sequence>
<organism evidence="2 3">
    <name type="scientific">Citrus x changshan-huyou</name>
    <dbReference type="NCBI Taxonomy" id="2935761"/>
    <lineage>
        <taxon>Eukaryota</taxon>
        <taxon>Viridiplantae</taxon>
        <taxon>Streptophyta</taxon>
        <taxon>Embryophyta</taxon>
        <taxon>Tracheophyta</taxon>
        <taxon>Spermatophyta</taxon>
        <taxon>Magnoliopsida</taxon>
        <taxon>eudicotyledons</taxon>
        <taxon>Gunneridae</taxon>
        <taxon>Pentapetalae</taxon>
        <taxon>rosids</taxon>
        <taxon>malvids</taxon>
        <taxon>Sapindales</taxon>
        <taxon>Rutaceae</taxon>
        <taxon>Aurantioideae</taxon>
        <taxon>Citrus</taxon>
    </lineage>
</organism>
<keyword evidence="3" id="KW-1185">Reference proteome</keyword>
<evidence type="ECO:0000313" key="2">
    <source>
        <dbReference type="EMBL" id="KAK9208698.1"/>
    </source>
</evidence>
<gene>
    <name evidence="2" type="ORF">WN944_001058</name>
</gene>
<dbReference type="Proteomes" id="UP001428341">
    <property type="component" value="Unassembled WGS sequence"/>
</dbReference>
<dbReference type="EMBL" id="JBCGBO010000004">
    <property type="protein sequence ID" value="KAK9208698.1"/>
    <property type="molecule type" value="Genomic_DNA"/>
</dbReference>
<name>A0AAP0MGK7_9ROSI</name>
<dbReference type="AlphaFoldDB" id="A0AAP0MGK7"/>
<protein>
    <submittedName>
        <fullName evidence="2">Uncharacterized protein</fullName>
    </submittedName>
</protein>
<evidence type="ECO:0000313" key="3">
    <source>
        <dbReference type="Proteomes" id="UP001428341"/>
    </source>
</evidence>
<feature type="region of interest" description="Disordered" evidence="1">
    <location>
        <begin position="75"/>
        <end position="106"/>
    </location>
</feature>
<reference evidence="2 3" key="1">
    <citation type="submission" date="2024-05" db="EMBL/GenBank/DDBJ databases">
        <title>Haplotype-resolved chromosome-level genome assembly of Huyou (Citrus changshanensis).</title>
        <authorList>
            <person name="Miao C."/>
            <person name="Chen W."/>
            <person name="Wu Y."/>
            <person name="Wang L."/>
            <person name="Zhao S."/>
            <person name="Grierson D."/>
            <person name="Xu C."/>
            <person name="Chen K."/>
        </authorList>
    </citation>
    <scope>NUCLEOTIDE SEQUENCE [LARGE SCALE GENOMIC DNA]</scope>
    <source>
        <strain evidence="2">01-14</strain>
        <tissue evidence="2">Leaf</tissue>
    </source>
</reference>